<proteinExistence type="predicted"/>
<accession>A0A430FS50</accession>
<gene>
    <name evidence="2" type="ORF">D2E26_0267</name>
</gene>
<dbReference type="AlphaFoldDB" id="A0A430FS50"/>
<organism evidence="2 3">
    <name type="scientific">Bifidobacterium dolichotidis</name>
    <dbReference type="NCBI Taxonomy" id="2306976"/>
    <lineage>
        <taxon>Bacteria</taxon>
        <taxon>Bacillati</taxon>
        <taxon>Actinomycetota</taxon>
        <taxon>Actinomycetes</taxon>
        <taxon>Bifidobacteriales</taxon>
        <taxon>Bifidobacteriaceae</taxon>
        <taxon>Bifidobacterium</taxon>
    </lineage>
</organism>
<comment type="caution">
    <text evidence="2">The sequence shown here is derived from an EMBL/GenBank/DDBJ whole genome shotgun (WGS) entry which is preliminary data.</text>
</comment>
<feature type="chain" id="PRO_5019174547" evidence="1">
    <location>
        <begin position="30"/>
        <end position="156"/>
    </location>
</feature>
<feature type="signal peptide" evidence="1">
    <location>
        <begin position="1"/>
        <end position="29"/>
    </location>
</feature>
<dbReference type="RefSeq" id="WP_125962906.1">
    <property type="nucleotide sequence ID" value="NZ_QXGM01000001.1"/>
</dbReference>
<sequence length="156" mass="17184">MDKKAIVSKIAMAASALMLSASAVVPAHAATISPTDIDDNAITFQEDTIVCGTEPWSTHTCDVDLYTHSLSSIHFVLNYSVNDEGAATFDVRYSSIEARSSTVSHESITLKKFEIADDNSHINVRAHTWNSRSGTGNFIDWTVKYVNGQIVIDRFW</sequence>
<keyword evidence="1" id="KW-0732">Signal</keyword>
<reference evidence="2 3" key="1">
    <citation type="submission" date="2018-09" db="EMBL/GenBank/DDBJ databases">
        <title>Characterization of the phylogenetic diversity of five novel species belonging to the genus Bifidobacterium.</title>
        <authorList>
            <person name="Lugli G.A."/>
            <person name="Duranti S."/>
            <person name="Milani C."/>
        </authorList>
    </citation>
    <scope>NUCLEOTIDE SEQUENCE [LARGE SCALE GENOMIC DNA]</scope>
    <source>
        <strain evidence="2 3">2036B</strain>
    </source>
</reference>
<keyword evidence="3" id="KW-1185">Reference proteome</keyword>
<name>A0A430FS50_9BIFI</name>
<evidence type="ECO:0000256" key="1">
    <source>
        <dbReference type="SAM" id="SignalP"/>
    </source>
</evidence>
<dbReference type="Proteomes" id="UP000287609">
    <property type="component" value="Unassembled WGS sequence"/>
</dbReference>
<protein>
    <submittedName>
        <fullName evidence="2">Uncharacterized protein</fullName>
    </submittedName>
</protein>
<evidence type="ECO:0000313" key="2">
    <source>
        <dbReference type="EMBL" id="RSX55704.1"/>
    </source>
</evidence>
<dbReference type="EMBL" id="QXGM01000001">
    <property type="protein sequence ID" value="RSX55704.1"/>
    <property type="molecule type" value="Genomic_DNA"/>
</dbReference>
<evidence type="ECO:0000313" key="3">
    <source>
        <dbReference type="Proteomes" id="UP000287609"/>
    </source>
</evidence>